<keyword evidence="1" id="KW-0805">Transcription regulation</keyword>
<dbReference type="AlphaFoldDB" id="A0A2M9H9W8"/>
<dbReference type="InterPro" id="IPR028082">
    <property type="entry name" value="Peripla_BP_I"/>
</dbReference>
<dbReference type="GO" id="GO:0003700">
    <property type="term" value="F:DNA-binding transcription factor activity"/>
    <property type="evidence" value="ECO:0007669"/>
    <property type="project" value="TreeGrafter"/>
</dbReference>
<dbReference type="InterPro" id="IPR000843">
    <property type="entry name" value="HTH_LacI"/>
</dbReference>
<dbReference type="GO" id="GO:0000976">
    <property type="term" value="F:transcription cis-regulatory region binding"/>
    <property type="evidence" value="ECO:0007669"/>
    <property type="project" value="TreeGrafter"/>
</dbReference>
<dbReference type="CDD" id="cd01392">
    <property type="entry name" value="HTH_LacI"/>
    <property type="match status" value="1"/>
</dbReference>
<proteinExistence type="predicted"/>
<evidence type="ECO:0000313" key="5">
    <source>
        <dbReference type="EMBL" id="PJM73605.1"/>
    </source>
</evidence>
<evidence type="ECO:0000256" key="3">
    <source>
        <dbReference type="ARBA" id="ARBA00023163"/>
    </source>
</evidence>
<dbReference type="EMBL" id="PEBI01000002">
    <property type="protein sequence ID" value="PJM73605.1"/>
    <property type="molecule type" value="Genomic_DNA"/>
</dbReference>
<keyword evidence="3" id="KW-0804">Transcription</keyword>
<dbReference type="SUPFAM" id="SSF47413">
    <property type="entry name" value="lambda repressor-like DNA-binding domains"/>
    <property type="match status" value="1"/>
</dbReference>
<comment type="caution">
    <text evidence="5">The sequence shown here is derived from an EMBL/GenBank/DDBJ whole genome shotgun (WGS) entry which is preliminary data.</text>
</comment>
<dbReference type="RefSeq" id="WP_100510916.1">
    <property type="nucleotide sequence ID" value="NZ_PEBI01000002.1"/>
</dbReference>
<keyword evidence="6" id="KW-1185">Reference proteome</keyword>
<gene>
    <name evidence="5" type="ORF">CS006_05615</name>
</gene>
<dbReference type="Gene3D" id="3.40.50.2300">
    <property type="match status" value="2"/>
</dbReference>
<dbReference type="InterPro" id="IPR010982">
    <property type="entry name" value="Lambda_DNA-bd_dom_sf"/>
</dbReference>
<dbReference type="Pfam" id="PF13377">
    <property type="entry name" value="Peripla_BP_3"/>
    <property type="match status" value="1"/>
</dbReference>
<dbReference type="Gene3D" id="1.10.260.40">
    <property type="entry name" value="lambda repressor-like DNA-binding domains"/>
    <property type="match status" value="1"/>
</dbReference>
<dbReference type="InterPro" id="IPR046335">
    <property type="entry name" value="LacI/GalR-like_sensor"/>
</dbReference>
<dbReference type="Proteomes" id="UP000229095">
    <property type="component" value="Unassembled WGS sequence"/>
</dbReference>
<evidence type="ECO:0000256" key="2">
    <source>
        <dbReference type="ARBA" id="ARBA00023125"/>
    </source>
</evidence>
<dbReference type="OrthoDB" id="3510266at2"/>
<feature type="domain" description="HTH lacI-type" evidence="4">
    <location>
        <begin position="4"/>
        <end position="58"/>
    </location>
</feature>
<dbReference type="PANTHER" id="PTHR30146:SF109">
    <property type="entry name" value="HTH-TYPE TRANSCRIPTIONAL REGULATOR GALS"/>
    <property type="match status" value="1"/>
</dbReference>
<dbReference type="SUPFAM" id="SSF53822">
    <property type="entry name" value="Periplasmic binding protein-like I"/>
    <property type="match status" value="1"/>
</dbReference>
<name>A0A2M9H9W8_9BIFI</name>
<organism evidence="5 6">
    <name type="scientific">Bifidobacterium primatium</name>
    <dbReference type="NCBI Taxonomy" id="2045438"/>
    <lineage>
        <taxon>Bacteria</taxon>
        <taxon>Bacillati</taxon>
        <taxon>Actinomycetota</taxon>
        <taxon>Actinomycetes</taxon>
        <taxon>Bifidobacteriales</taxon>
        <taxon>Bifidobacteriaceae</taxon>
        <taxon>Bifidobacterium</taxon>
    </lineage>
</organism>
<protein>
    <submittedName>
        <fullName evidence="5">LacI family transcriptional regulator</fullName>
    </submittedName>
</protein>
<evidence type="ECO:0000313" key="6">
    <source>
        <dbReference type="Proteomes" id="UP000229095"/>
    </source>
</evidence>
<dbReference type="CDD" id="cd06267">
    <property type="entry name" value="PBP1_LacI_sugar_binding-like"/>
    <property type="match status" value="1"/>
</dbReference>
<accession>A0A2M9H9W8</accession>
<sequence>MARTTISDVAEAAGVSVSTVSRALRGLDKVNPDTRKKVERAAERLNFSFSKSASSLARGKTMKVAVLLPNEISGWFNAHAFEGIYEVLSKQGYDVIPNVMWEQRDLDRFFKALPNNQNVDAVIVVSFDLDDDKKRILSELTVPVIGVNTPTDDGLDASARIDDFAAMRSAVRLLHSLGHRNLAYIEQPVVSPFLCSAEIRLNGFREAAREVGCRDEDVLIVPSVARAGGPGEQEEYSGIAAQLLSAPVRPTGICVEHDACAAALIKELRRLGWDIPGEVSVIGFDDSYIANITGLTTIHQNPVETGRQAAARALSLMRGECPSEPYAIMPTSMVLRDTTGPAVESEA</sequence>
<dbReference type="SMART" id="SM00354">
    <property type="entry name" value="HTH_LACI"/>
    <property type="match status" value="1"/>
</dbReference>
<dbReference type="PROSITE" id="PS50932">
    <property type="entry name" value="HTH_LACI_2"/>
    <property type="match status" value="1"/>
</dbReference>
<reference evidence="5 6" key="1">
    <citation type="submission" date="2017-10" db="EMBL/GenBank/DDBJ databases">
        <title>Draft genome sequences of strains TRE 1, TRE 9, TRE H and TRI 7, isolated from tamarins, belonging to four potential novel Bifidobacterium species.</title>
        <authorList>
            <person name="Mattarelli P."/>
            <person name="Modesto M."/>
            <person name="Puglisi E."/>
            <person name="Morelli L."/>
            <person name="Spezio C."/>
            <person name="Bonetti A."/>
            <person name="Sandri C."/>
        </authorList>
    </citation>
    <scope>NUCLEOTIDE SEQUENCE [LARGE SCALE GENOMIC DNA]</scope>
    <source>
        <strain evidence="6">TRE1</strain>
    </source>
</reference>
<dbReference type="PROSITE" id="PS00356">
    <property type="entry name" value="HTH_LACI_1"/>
    <property type="match status" value="1"/>
</dbReference>
<evidence type="ECO:0000259" key="4">
    <source>
        <dbReference type="PROSITE" id="PS50932"/>
    </source>
</evidence>
<dbReference type="Pfam" id="PF00356">
    <property type="entry name" value="LacI"/>
    <property type="match status" value="1"/>
</dbReference>
<keyword evidence="2" id="KW-0238">DNA-binding</keyword>
<dbReference type="PANTHER" id="PTHR30146">
    <property type="entry name" value="LACI-RELATED TRANSCRIPTIONAL REPRESSOR"/>
    <property type="match status" value="1"/>
</dbReference>
<evidence type="ECO:0000256" key="1">
    <source>
        <dbReference type="ARBA" id="ARBA00023015"/>
    </source>
</evidence>